<feature type="compositionally biased region" description="Basic and acidic residues" evidence="1">
    <location>
        <begin position="655"/>
        <end position="666"/>
    </location>
</feature>
<gene>
    <name evidence="2" type="ORF">FGO68_gene8417</name>
</gene>
<evidence type="ECO:0000313" key="2">
    <source>
        <dbReference type="EMBL" id="TNV82183.1"/>
    </source>
</evidence>
<feature type="compositionally biased region" description="Polar residues" evidence="1">
    <location>
        <begin position="642"/>
        <end position="652"/>
    </location>
</feature>
<feature type="compositionally biased region" description="Low complexity" evidence="1">
    <location>
        <begin position="404"/>
        <end position="420"/>
    </location>
</feature>
<feature type="region of interest" description="Disordered" evidence="1">
    <location>
        <begin position="353"/>
        <end position="427"/>
    </location>
</feature>
<dbReference type="EMBL" id="RRYP01005266">
    <property type="protein sequence ID" value="TNV82183.1"/>
    <property type="molecule type" value="Genomic_DNA"/>
</dbReference>
<dbReference type="Proteomes" id="UP000785679">
    <property type="component" value="Unassembled WGS sequence"/>
</dbReference>
<proteinExistence type="predicted"/>
<name>A0A8J8NW09_HALGN</name>
<evidence type="ECO:0000256" key="1">
    <source>
        <dbReference type="SAM" id="MobiDB-lite"/>
    </source>
</evidence>
<sequence>MALQSALNFNYSISNSRSAQVLGKPHPPNFRLINNDLLNIDTADLMKEEANSYEKSQSTYYPRYNETSNSSYTKEGLRLATQNFKLLENQPPIPITYERSTIAPYRPISANLIYTKPDYIRPQQIQLNVQDSSKSLLQRESDVETRSNGSVQRQAPKSLKVKIIGGYQESKTGQYEFTTKQRQFSLQSDRSGELASHEGSTAQVTETSAEFVINRPQTPAIIEKAEIKTSLSQHTVKRSIDNESYIDKETFKVELKPQSVKQQPQQLQVERGDLFQKRAMSEQGMNNQEQQKKVMSLVQKLSLLAQQSAQAQRAKAQGQNVLEYIAQRNGLKVQNYVGNQQLEKSQQFIVEQPSQNIKLKPKHTNDKSLSDSMVSAKQKRTRPSTAGSHKRRSSLNKENYIDLGNRSSSGKSSLSLNKRSTQNSAAKSIDSKQILVDLISKNGKKISLPQKQTGGGGLRYETISNSQSRDLLSLKGRGTNIHTIGSSRNDNGSALVTNSRSENACCCSVSNGCSNNFVREQSQSAFSQVQTTLSSKTQKSRLNGLKEVNLDTLEQQQTPSSIAIQSKRPNDVTKTENQNQIFINGRVIAVSELIELCKEHSSKCEQFSRQLIVRSANPYNSVKENMKISQPFQGGSARGPITSKSTEKNSITGGKKSDIHQRKDSLKPVNTSQLKKRSAVSANIQRYLSGGKWGKSKGIVINKAEPGKVFKLIISAQ</sequence>
<organism evidence="2 3">
    <name type="scientific">Halteria grandinella</name>
    <dbReference type="NCBI Taxonomy" id="5974"/>
    <lineage>
        <taxon>Eukaryota</taxon>
        <taxon>Sar</taxon>
        <taxon>Alveolata</taxon>
        <taxon>Ciliophora</taxon>
        <taxon>Intramacronucleata</taxon>
        <taxon>Spirotrichea</taxon>
        <taxon>Stichotrichia</taxon>
        <taxon>Sporadotrichida</taxon>
        <taxon>Halteriidae</taxon>
        <taxon>Halteria</taxon>
    </lineage>
</organism>
<keyword evidence="3" id="KW-1185">Reference proteome</keyword>
<reference evidence="2" key="1">
    <citation type="submission" date="2019-06" db="EMBL/GenBank/DDBJ databases">
        <authorList>
            <person name="Zheng W."/>
        </authorList>
    </citation>
    <scope>NUCLEOTIDE SEQUENCE</scope>
    <source>
        <strain evidence="2">QDHG01</strain>
    </source>
</reference>
<feature type="region of interest" description="Disordered" evidence="1">
    <location>
        <begin position="630"/>
        <end position="674"/>
    </location>
</feature>
<protein>
    <submittedName>
        <fullName evidence="2">Uncharacterized protein</fullName>
    </submittedName>
</protein>
<evidence type="ECO:0000313" key="3">
    <source>
        <dbReference type="Proteomes" id="UP000785679"/>
    </source>
</evidence>
<accession>A0A8J8NW09</accession>
<dbReference type="AlphaFoldDB" id="A0A8J8NW09"/>
<feature type="compositionally biased region" description="Basic residues" evidence="1">
    <location>
        <begin position="377"/>
        <end position="394"/>
    </location>
</feature>
<comment type="caution">
    <text evidence="2">The sequence shown here is derived from an EMBL/GenBank/DDBJ whole genome shotgun (WGS) entry which is preliminary data.</text>
</comment>